<dbReference type="EMBL" id="JABMJE010000136">
    <property type="protein sequence ID" value="NQS78744.1"/>
    <property type="molecule type" value="Genomic_DNA"/>
</dbReference>
<name>A0A8T7HBI6_9EURY</name>
<dbReference type="AlphaFoldDB" id="A0A8T7HBI6"/>
<comment type="caution">
    <text evidence="1">The sequence shown here is derived from an EMBL/GenBank/DDBJ whole genome shotgun (WGS) entry which is preliminary data.</text>
</comment>
<evidence type="ECO:0000313" key="2">
    <source>
        <dbReference type="Proteomes" id="UP000737555"/>
    </source>
</evidence>
<proteinExistence type="predicted"/>
<accession>A0A8T7HBI6</accession>
<dbReference type="Proteomes" id="UP000737555">
    <property type="component" value="Unassembled WGS sequence"/>
</dbReference>
<gene>
    <name evidence="1" type="ORF">HQQ74_08610</name>
</gene>
<sequence length="42" mass="4887">KSRFNPDLVMYFEIEKKDVLGAFSGWAYLTFVKKLLMSTGRV</sequence>
<evidence type="ECO:0000313" key="1">
    <source>
        <dbReference type="EMBL" id="NQS78744.1"/>
    </source>
</evidence>
<organism evidence="1 2">
    <name type="scientific">Methanoculleus bourgensis</name>
    <dbReference type="NCBI Taxonomy" id="83986"/>
    <lineage>
        <taxon>Archaea</taxon>
        <taxon>Methanobacteriati</taxon>
        <taxon>Methanobacteriota</taxon>
        <taxon>Stenosarchaea group</taxon>
        <taxon>Methanomicrobia</taxon>
        <taxon>Methanomicrobiales</taxon>
        <taxon>Methanomicrobiaceae</taxon>
        <taxon>Methanoculleus</taxon>
    </lineage>
</organism>
<reference evidence="1" key="1">
    <citation type="submission" date="2020-05" db="EMBL/GenBank/DDBJ databases">
        <title>The first insight into the ecology of ammonia-tolerant syntrophic propionate oxidizing bacteria.</title>
        <authorList>
            <person name="Singh A."/>
            <person name="Schnurer A."/>
            <person name="Westerholm M."/>
        </authorList>
    </citation>
    <scope>NUCLEOTIDE SEQUENCE</scope>
    <source>
        <strain evidence="1">MAG54</strain>
    </source>
</reference>
<feature type="non-terminal residue" evidence="1">
    <location>
        <position position="1"/>
    </location>
</feature>
<protein>
    <submittedName>
        <fullName evidence="1">GNAT family N-acetyltransferase</fullName>
    </submittedName>
</protein>